<proteinExistence type="predicted"/>
<dbReference type="SMART" id="SM00028">
    <property type="entry name" value="TPR"/>
    <property type="match status" value="4"/>
</dbReference>
<comment type="caution">
    <text evidence="2">The sequence shown here is derived from an EMBL/GenBank/DDBJ whole genome shotgun (WGS) entry which is preliminary data.</text>
</comment>
<dbReference type="InterPro" id="IPR011990">
    <property type="entry name" value="TPR-like_helical_dom_sf"/>
</dbReference>
<sequence>MQLDVPLAESFTGLANQLLGSGQHPQARAMAEKAVALTPKSSAALKVLGYSLRHLGLHDQGREVFETLVRHNPKDPEGLANLGLAQSHTGRNKEAVDSFRAAIALHPRFINAYVALGKHLQSIHHTSEAIEVFEEAQKLDPDSIEIRHGLMQAISDTCDWPRKERIMPRYLLDVQDEVQRGGASRAFSPGFGAGLAKEPPNAPPRVLTALWEFSYKS</sequence>
<name>A0AAE0FF55_9CHLO</name>
<dbReference type="GO" id="GO:0006493">
    <property type="term" value="P:protein O-linked glycosylation"/>
    <property type="evidence" value="ECO:0007669"/>
    <property type="project" value="TreeGrafter"/>
</dbReference>
<dbReference type="EMBL" id="LGRX02019449">
    <property type="protein sequence ID" value="KAK3258564.1"/>
    <property type="molecule type" value="Genomic_DNA"/>
</dbReference>
<dbReference type="Proteomes" id="UP001190700">
    <property type="component" value="Unassembled WGS sequence"/>
</dbReference>
<dbReference type="Gene3D" id="1.25.40.10">
    <property type="entry name" value="Tetratricopeptide repeat domain"/>
    <property type="match status" value="1"/>
</dbReference>
<organism evidence="2 3">
    <name type="scientific">Cymbomonas tetramitiformis</name>
    <dbReference type="NCBI Taxonomy" id="36881"/>
    <lineage>
        <taxon>Eukaryota</taxon>
        <taxon>Viridiplantae</taxon>
        <taxon>Chlorophyta</taxon>
        <taxon>Pyramimonadophyceae</taxon>
        <taxon>Pyramimonadales</taxon>
        <taxon>Pyramimonadaceae</taxon>
        <taxon>Cymbomonas</taxon>
    </lineage>
</organism>
<keyword evidence="1" id="KW-0802">TPR repeat</keyword>
<dbReference type="PANTHER" id="PTHR44998">
    <property type="match status" value="1"/>
</dbReference>
<evidence type="ECO:0008006" key="4">
    <source>
        <dbReference type="Google" id="ProtNLM"/>
    </source>
</evidence>
<evidence type="ECO:0000313" key="2">
    <source>
        <dbReference type="EMBL" id="KAK3258564.1"/>
    </source>
</evidence>
<evidence type="ECO:0000256" key="1">
    <source>
        <dbReference type="PROSITE-ProRule" id="PRU00339"/>
    </source>
</evidence>
<feature type="repeat" description="TPR" evidence="1">
    <location>
        <begin position="76"/>
        <end position="109"/>
    </location>
</feature>
<gene>
    <name evidence="2" type="ORF">CYMTET_32396</name>
</gene>
<accession>A0AAE0FF55</accession>
<feature type="repeat" description="TPR" evidence="1">
    <location>
        <begin position="110"/>
        <end position="143"/>
    </location>
</feature>
<evidence type="ECO:0000313" key="3">
    <source>
        <dbReference type="Proteomes" id="UP001190700"/>
    </source>
</evidence>
<dbReference type="PANTHER" id="PTHR44998:SF1">
    <property type="entry name" value="UDP-N-ACETYLGLUCOSAMINE--PEPTIDE N-ACETYLGLUCOSAMINYLTRANSFERASE 110 KDA SUBUNIT"/>
    <property type="match status" value="1"/>
</dbReference>
<dbReference type="Pfam" id="PF14559">
    <property type="entry name" value="TPR_19"/>
    <property type="match status" value="1"/>
</dbReference>
<reference evidence="2 3" key="1">
    <citation type="journal article" date="2015" name="Genome Biol. Evol.">
        <title>Comparative Genomics of a Bacterivorous Green Alga Reveals Evolutionary Causalities and Consequences of Phago-Mixotrophic Mode of Nutrition.</title>
        <authorList>
            <person name="Burns J.A."/>
            <person name="Paasch A."/>
            <person name="Narechania A."/>
            <person name="Kim E."/>
        </authorList>
    </citation>
    <scope>NUCLEOTIDE SEQUENCE [LARGE SCALE GENOMIC DNA]</scope>
    <source>
        <strain evidence="2 3">PLY_AMNH</strain>
    </source>
</reference>
<dbReference type="SUPFAM" id="SSF48452">
    <property type="entry name" value="TPR-like"/>
    <property type="match status" value="1"/>
</dbReference>
<dbReference type="Pfam" id="PF13181">
    <property type="entry name" value="TPR_8"/>
    <property type="match status" value="2"/>
</dbReference>
<dbReference type="InterPro" id="IPR019734">
    <property type="entry name" value="TPR_rpt"/>
</dbReference>
<dbReference type="GO" id="GO:0016757">
    <property type="term" value="F:glycosyltransferase activity"/>
    <property type="evidence" value="ECO:0007669"/>
    <property type="project" value="TreeGrafter"/>
</dbReference>
<keyword evidence="3" id="KW-1185">Reference proteome</keyword>
<dbReference type="AlphaFoldDB" id="A0AAE0FF55"/>
<dbReference type="PROSITE" id="PS50005">
    <property type="entry name" value="TPR"/>
    <property type="match status" value="2"/>
</dbReference>
<protein>
    <recommendedName>
        <fullName evidence="4">Tetratricopeptide repeat protein</fullName>
    </recommendedName>
</protein>